<dbReference type="eggNOG" id="COG0599">
    <property type="taxonomic scope" value="Bacteria"/>
</dbReference>
<dbReference type="InterPro" id="IPR052512">
    <property type="entry name" value="4CMD/NDH-1_regulator"/>
</dbReference>
<organism evidence="2 3">
    <name type="scientific">Nitratireductor basaltis</name>
    <dbReference type="NCBI Taxonomy" id="472175"/>
    <lineage>
        <taxon>Bacteria</taxon>
        <taxon>Pseudomonadati</taxon>
        <taxon>Pseudomonadota</taxon>
        <taxon>Alphaproteobacteria</taxon>
        <taxon>Hyphomicrobiales</taxon>
        <taxon>Phyllobacteriaceae</taxon>
        <taxon>Nitratireductor</taxon>
    </lineage>
</organism>
<dbReference type="EC" id="4.1.1.44" evidence="2"/>
<keyword evidence="3" id="KW-1185">Reference proteome</keyword>
<dbReference type="EMBL" id="JMQM01000001">
    <property type="protein sequence ID" value="KFB08998.1"/>
    <property type="molecule type" value="Genomic_DNA"/>
</dbReference>
<dbReference type="AlphaFoldDB" id="A0A084U7R2"/>
<reference evidence="2 3" key="1">
    <citation type="submission" date="2014-05" db="EMBL/GenBank/DDBJ databases">
        <title>Draft Genome Sequence of Nitratireductor basaltis Strain UMTGB225, A Marine Bacterium Isolated from Green Barrel Tunicate.</title>
        <authorList>
            <person name="Gan H.Y."/>
        </authorList>
    </citation>
    <scope>NUCLEOTIDE SEQUENCE [LARGE SCALE GENOMIC DNA]</scope>
    <source>
        <strain evidence="2 3">UMTGB225</strain>
    </source>
</reference>
<proteinExistence type="predicted"/>
<dbReference type="PANTHER" id="PTHR33570">
    <property type="entry name" value="4-CARBOXYMUCONOLACTONE DECARBOXYLASE FAMILY PROTEIN"/>
    <property type="match status" value="1"/>
</dbReference>
<evidence type="ECO:0000313" key="2">
    <source>
        <dbReference type="EMBL" id="KFB08998.1"/>
    </source>
</evidence>
<evidence type="ECO:0000259" key="1">
    <source>
        <dbReference type="Pfam" id="PF02627"/>
    </source>
</evidence>
<dbReference type="Pfam" id="PF02627">
    <property type="entry name" value="CMD"/>
    <property type="match status" value="1"/>
</dbReference>
<dbReference type="SUPFAM" id="SSF69118">
    <property type="entry name" value="AhpD-like"/>
    <property type="match status" value="1"/>
</dbReference>
<dbReference type="PATRIC" id="fig|472175.3.peg.13"/>
<protein>
    <submittedName>
        <fullName evidence="2">4-carboxymuconolactone decarboxylase</fullName>
        <ecNumber evidence="2">4.1.1.44</ecNumber>
    </submittedName>
</protein>
<gene>
    <name evidence="2" type="ORF">EL18_00012</name>
</gene>
<dbReference type="Proteomes" id="UP000053675">
    <property type="component" value="Unassembled WGS sequence"/>
</dbReference>
<dbReference type="InterPro" id="IPR029032">
    <property type="entry name" value="AhpD-like"/>
</dbReference>
<name>A0A084U7R2_9HYPH</name>
<dbReference type="STRING" id="472175.EL18_00012"/>
<dbReference type="GO" id="GO:0051920">
    <property type="term" value="F:peroxiredoxin activity"/>
    <property type="evidence" value="ECO:0007669"/>
    <property type="project" value="InterPro"/>
</dbReference>
<evidence type="ECO:0000313" key="3">
    <source>
        <dbReference type="Proteomes" id="UP000053675"/>
    </source>
</evidence>
<dbReference type="Gene3D" id="1.20.1290.10">
    <property type="entry name" value="AhpD-like"/>
    <property type="match status" value="1"/>
</dbReference>
<sequence>MSSKRPEFEGEQFEKGLQIRREVLGDKYVDRSIAAADDMSAPLQKLITEWCWGEIWNRPGLDRRMRSVLNLGMMMGLNRSAEYKLHVRGALNNGLTREEIVETILQGAIYCGVPASLDAMRSAQAVFREMDEAQQEDNG</sequence>
<dbReference type="InterPro" id="IPR003779">
    <property type="entry name" value="CMD-like"/>
</dbReference>
<dbReference type="GO" id="GO:0047575">
    <property type="term" value="F:4-carboxymuconolactone decarboxylase activity"/>
    <property type="evidence" value="ECO:0007669"/>
    <property type="project" value="UniProtKB-EC"/>
</dbReference>
<feature type="domain" description="Carboxymuconolactone decarboxylase-like" evidence="1">
    <location>
        <begin position="43"/>
        <end position="124"/>
    </location>
</feature>
<keyword evidence="2" id="KW-0456">Lyase</keyword>
<dbReference type="OrthoDB" id="7507676at2"/>
<comment type="caution">
    <text evidence="2">The sequence shown here is derived from an EMBL/GenBank/DDBJ whole genome shotgun (WGS) entry which is preliminary data.</text>
</comment>
<dbReference type="PANTHER" id="PTHR33570:SF2">
    <property type="entry name" value="CARBOXYMUCONOLACTONE DECARBOXYLASE-LIKE DOMAIN-CONTAINING PROTEIN"/>
    <property type="match status" value="1"/>
</dbReference>
<dbReference type="RefSeq" id="WP_036478491.1">
    <property type="nucleotide sequence ID" value="NZ_JMQM01000001.1"/>
</dbReference>
<accession>A0A084U7R2</accession>